<dbReference type="InterPro" id="IPR013783">
    <property type="entry name" value="Ig-like_fold"/>
</dbReference>
<dbReference type="RefSeq" id="WP_107580807.1">
    <property type="nucleotide sequence ID" value="NZ_JAERMS010000031.1"/>
</dbReference>
<name>A0ABS3M731_9BACT</name>
<dbReference type="Proteomes" id="UP000664265">
    <property type="component" value="Unassembled WGS sequence"/>
</dbReference>
<gene>
    <name evidence="2" type="ORF">JHU38_09215</name>
</gene>
<evidence type="ECO:0000313" key="3">
    <source>
        <dbReference type="Proteomes" id="UP000664265"/>
    </source>
</evidence>
<protein>
    <submittedName>
        <fullName evidence="2">DUF5103 domain-containing protein</fullName>
    </submittedName>
</protein>
<proteinExistence type="predicted"/>
<dbReference type="EMBL" id="JAERMS010000031">
    <property type="protein sequence ID" value="MBO1363944.1"/>
    <property type="molecule type" value="Genomic_DNA"/>
</dbReference>
<feature type="domain" description="Type 9 secretion system plug protein N-terminal" evidence="1">
    <location>
        <begin position="29"/>
        <end position="155"/>
    </location>
</feature>
<organism evidence="2 3">
    <name type="scientific">Prevotella illustrans</name>
    <dbReference type="NCBI Taxonomy" id="2800387"/>
    <lineage>
        <taxon>Bacteria</taxon>
        <taxon>Pseudomonadati</taxon>
        <taxon>Bacteroidota</taxon>
        <taxon>Bacteroidia</taxon>
        <taxon>Bacteroidales</taxon>
        <taxon>Prevotellaceae</taxon>
        <taxon>Prevotella</taxon>
    </lineage>
</organism>
<sequence>MRRLLQILLTFFLAAHLYGQQTVIYHNDIATVTISPGNDWRSLPIIPLREGPNIIINFDQYGHDYHQYQYKIEHCDADWSVSEGLFPADIADGFLEDLDIKDVEKSINTNILYTHYSFSVPNEQINLKLSGNYKVTVYRAYAPEEVAFECYFMVLDKKMSVRLSVQTNTDIDINHAHQQIEMRVKYGSTAVSAPASQIKTVVLQNRRWDNAVVNPRPQIVSQEGLTWQHNSALIFNGGNEYRKFEVLATDHPTMGIKDIYWDGNITHAVLWTDEPRPNYNYAPSGNGAFIIRNSDNEAVYTTTDYVDVDFTLQTDQRERPIYLNGYFSNDQFTPDYEMTYSPEDRLYHATVRLKQGYYSYQYLEKGPDGRMRPLASEGNFYQTGNQYQALIYYRSLNGRTDELVGYADIQK</sequence>
<evidence type="ECO:0000313" key="2">
    <source>
        <dbReference type="EMBL" id="MBO1363944.1"/>
    </source>
</evidence>
<dbReference type="InterPro" id="IPR031345">
    <property type="entry name" value="T9SS_Plug_N"/>
</dbReference>
<reference evidence="2 3" key="1">
    <citation type="submission" date="2021-01" db="EMBL/GenBank/DDBJ databases">
        <title>Prevotella A2931 sp. nov.</title>
        <authorList>
            <person name="Buhl M."/>
            <person name="Oberhettinger P."/>
        </authorList>
    </citation>
    <scope>NUCLEOTIDE SEQUENCE [LARGE SCALE GENOMIC DNA]</scope>
    <source>
        <strain evidence="2 3">A2931</strain>
    </source>
</reference>
<evidence type="ECO:0000259" key="1">
    <source>
        <dbReference type="Pfam" id="PF17116"/>
    </source>
</evidence>
<comment type="caution">
    <text evidence="2">The sequence shown here is derived from an EMBL/GenBank/DDBJ whole genome shotgun (WGS) entry which is preliminary data.</text>
</comment>
<dbReference type="Pfam" id="PF17116">
    <property type="entry name" value="T9SS_plug_1st"/>
    <property type="match status" value="1"/>
</dbReference>
<dbReference type="Gene3D" id="2.60.40.10">
    <property type="entry name" value="Immunoglobulins"/>
    <property type="match status" value="1"/>
</dbReference>
<keyword evidence="3" id="KW-1185">Reference proteome</keyword>
<accession>A0ABS3M731</accession>